<name>A0A1G5HPE7_9RHOB</name>
<reference evidence="8 9" key="1">
    <citation type="submission" date="2016-10" db="EMBL/GenBank/DDBJ databases">
        <authorList>
            <person name="de Groot N.N."/>
        </authorList>
    </citation>
    <scope>NUCLEOTIDE SEQUENCE [LARGE SCALE GENOMIC DNA]</scope>
    <source>
        <strain evidence="8 9">CGMCC 1.8925</strain>
    </source>
</reference>
<keyword evidence="3" id="KW-1003">Cell membrane</keyword>
<keyword evidence="5 7" id="KW-1133">Transmembrane helix</keyword>
<dbReference type="STRING" id="336292.SAMN05660710_02230"/>
<keyword evidence="4 7" id="KW-0812">Transmembrane</keyword>
<evidence type="ECO:0000313" key="9">
    <source>
        <dbReference type="Proteomes" id="UP000199502"/>
    </source>
</evidence>
<dbReference type="AlphaFoldDB" id="A0A1G5HPE7"/>
<proteinExistence type="inferred from homology"/>
<gene>
    <name evidence="8" type="ORF">SAMN05660710_02230</name>
</gene>
<dbReference type="InterPro" id="IPR002758">
    <property type="entry name" value="Cation_antiport_E"/>
</dbReference>
<keyword evidence="6 7" id="KW-0472">Membrane</keyword>
<dbReference type="PANTHER" id="PTHR34584">
    <property type="entry name" value="NA(+)/H(+) ANTIPORTER SUBUNIT E1"/>
    <property type="match status" value="1"/>
</dbReference>
<evidence type="ECO:0000256" key="7">
    <source>
        <dbReference type="SAM" id="Phobius"/>
    </source>
</evidence>
<dbReference type="OrthoDB" id="7852837at2"/>
<evidence type="ECO:0000256" key="3">
    <source>
        <dbReference type="ARBA" id="ARBA00022475"/>
    </source>
</evidence>
<comment type="similarity">
    <text evidence="2">Belongs to the CPA3 antiporters (TC 2.A.63) subunit E family.</text>
</comment>
<comment type="subcellular location">
    <subcellularLocation>
        <location evidence="1">Cell membrane</location>
        <topology evidence="1">Multi-pass membrane protein</topology>
    </subcellularLocation>
</comment>
<protein>
    <submittedName>
        <fullName evidence="8">Multicomponent Na+:H+ antiporter subunit E</fullName>
    </submittedName>
</protein>
<keyword evidence="9" id="KW-1185">Reference proteome</keyword>
<evidence type="ECO:0000256" key="1">
    <source>
        <dbReference type="ARBA" id="ARBA00004651"/>
    </source>
</evidence>
<evidence type="ECO:0000313" key="8">
    <source>
        <dbReference type="EMBL" id="SCY65742.1"/>
    </source>
</evidence>
<dbReference type="EMBL" id="FMVT01000007">
    <property type="protein sequence ID" value="SCY65742.1"/>
    <property type="molecule type" value="Genomic_DNA"/>
</dbReference>
<evidence type="ECO:0000256" key="5">
    <source>
        <dbReference type="ARBA" id="ARBA00022989"/>
    </source>
</evidence>
<dbReference type="GO" id="GO:0008324">
    <property type="term" value="F:monoatomic cation transmembrane transporter activity"/>
    <property type="evidence" value="ECO:0007669"/>
    <property type="project" value="InterPro"/>
</dbReference>
<dbReference type="RefSeq" id="WP_139165947.1">
    <property type="nucleotide sequence ID" value="NZ_FMVT01000007.1"/>
</dbReference>
<evidence type="ECO:0000256" key="6">
    <source>
        <dbReference type="ARBA" id="ARBA00023136"/>
    </source>
</evidence>
<sequence length="191" mass="20919">MKSFQALDDGLAVAGQHRKPAPLVRMPRQRLRRLTFPAVILAVIWGVLADWRLESWLFGGPAVLLALWLLTLLPPARRWTMAPLAALRFAGWFAVQAVRGAVDVSLRAVSPRMPLNPGFRSWRTTLPEGTPRIMLANAVSLLPGTLSAEIEGQRLVIHLLDCHTDLAAEIGRLEARIAAVFNLPAGKETAA</sequence>
<evidence type="ECO:0000256" key="2">
    <source>
        <dbReference type="ARBA" id="ARBA00006228"/>
    </source>
</evidence>
<dbReference type="Pfam" id="PF01899">
    <property type="entry name" value="MNHE"/>
    <property type="match status" value="1"/>
</dbReference>
<feature type="transmembrane region" description="Helical" evidence="7">
    <location>
        <begin position="31"/>
        <end position="49"/>
    </location>
</feature>
<dbReference type="Proteomes" id="UP000199502">
    <property type="component" value="Unassembled WGS sequence"/>
</dbReference>
<dbReference type="PANTHER" id="PTHR34584:SF1">
    <property type="entry name" value="NA(+)_H(+) ANTIPORTER SUBUNIT E1"/>
    <property type="match status" value="1"/>
</dbReference>
<dbReference type="GO" id="GO:0005886">
    <property type="term" value="C:plasma membrane"/>
    <property type="evidence" value="ECO:0007669"/>
    <property type="project" value="UniProtKB-SubCell"/>
</dbReference>
<organism evidence="8 9">
    <name type="scientific">Paracoccus tibetensis</name>
    <dbReference type="NCBI Taxonomy" id="336292"/>
    <lineage>
        <taxon>Bacteria</taxon>
        <taxon>Pseudomonadati</taxon>
        <taxon>Pseudomonadota</taxon>
        <taxon>Alphaproteobacteria</taxon>
        <taxon>Rhodobacterales</taxon>
        <taxon>Paracoccaceae</taxon>
        <taxon>Paracoccus</taxon>
    </lineage>
</organism>
<feature type="transmembrane region" description="Helical" evidence="7">
    <location>
        <begin position="55"/>
        <end position="73"/>
    </location>
</feature>
<evidence type="ECO:0000256" key="4">
    <source>
        <dbReference type="ARBA" id="ARBA00022692"/>
    </source>
</evidence>
<accession>A0A1G5HPE7</accession>